<keyword evidence="2" id="KW-1185">Reference proteome</keyword>
<organism evidence="1 2">
    <name type="scientific">Mycena albidolilacea</name>
    <dbReference type="NCBI Taxonomy" id="1033008"/>
    <lineage>
        <taxon>Eukaryota</taxon>
        <taxon>Fungi</taxon>
        <taxon>Dikarya</taxon>
        <taxon>Basidiomycota</taxon>
        <taxon>Agaricomycotina</taxon>
        <taxon>Agaricomycetes</taxon>
        <taxon>Agaricomycetidae</taxon>
        <taxon>Agaricales</taxon>
        <taxon>Marasmiineae</taxon>
        <taxon>Mycenaceae</taxon>
        <taxon>Mycena</taxon>
    </lineage>
</organism>
<protein>
    <submittedName>
        <fullName evidence="1">Uncharacterized protein</fullName>
    </submittedName>
</protein>
<proteinExistence type="predicted"/>
<gene>
    <name evidence="1" type="ORF">DFH08DRAFT_814042</name>
</gene>
<evidence type="ECO:0000313" key="2">
    <source>
        <dbReference type="Proteomes" id="UP001218218"/>
    </source>
</evidence>
<sequence length="611" mass="67723">MLASILVMVRARWICKKYIVYLSLYRLPYLRCRFDSTQAATAVASYRLDGGWTAPALPGLWIVITSICRTPVRFRVEPWTAQTIPPASDMFGLVLLILSHPTGTQVRSYRLDSGGTASAARTPVRFGVEPFFLNCTNHRRGFNCVQLLCGFISGASRVPIISHPIRDTGHPFDSGSGHIWYFYVFLFDSLLSKATDDRDLLSPPIPWHAEPQPSGPDVQCLLWTADSPMWCALLPTLETETIGSVQTRAILPLHIIRRRVPAVSSRTIESHSSSNRELSTDDLVALVKRLIAGPETWTSRDSVFTPEVSKKIILHPVVSDDEDVMEHEGKLVCGGRYVLFHKPESLECWDVKAARLVWTYTPKHAKTVTGTKRIAVDLQMHGTVGAVGESAERDRYLILGWKAKSAFLLRPFPGTAADTLSIALIPGHMILEAPSVEGEYRIHLVAHDALLHHFAPVIAPDGSPEFNKVFSDQISKRSTLGDSDFLAGKSVHESPIRDGTYPVWIAGSRGVPNVSFKWTRCCCWLSIMPGQPPQWYQGTVFDLKQHTNGDVTSSGHSLTFVSQQPRLILPMTTSQLGKLDLAGSGFRMLLAPYSGAITYCTPTSIVIQYFN</sequence>
<accession>A0AAD7ELP7</accession>
<dbReference type="Proteomes" id="UP001218218">
    <property type="component" value="Unassembled WGS sequence"/>
</dbReference>
<comment type="caution">
    <text evidence="1">The sequence shown here is derived from an EMBL/GenBank/DDBJ whole genome shotgun (WGS) entry which is preliminary data.</text>
</comment>
<dbReference type="EMBL" id="JARIHO010000033">
    <property type="protein sequence ID" value="KAJ7333974.1"/>
    <property type="molecule type" value="Genomic_DNA"/>
</dbReference>
<name>A0AAD7ELP7_9AGAR</name>
<evidence type="ECO:0000313" key="1">
    <source>
        <dbReference type="EMBL" id="KAJ7333974.1"/>
    </source>
</evidence>
<reference evidence="1" key="1">
    <citation type="submission" date="2023-03" db="EMBL/GenBank/DDBJ databases">
        <title>Massive genome expansion in bonnet fungi (Mycena s.s.) driven by repeated elements and novel gene families across ecological guilds.</title>
        <authorList>
            <consortium name="Lawrence Berkeley National Laboratory"/>
            <person name="Harder C.B."/>
            <person name="Miyauchi S."/>
            <person name="Viragh M."/>
            <person name="Kuo A."/>
            <person name="Thoen E."/>
            <person name="Andreopoulos B."/>
            <person name="Lu D."/>
            <person name="Skrede I."/>
            <person name="Drula E."/>
            <person name="Henrissat B."/>
            <person name="Morin E."/>
            <person name="Kohler A."/>
            <person name="Barry K."/>
            <person name="LaButti K."/>
            <person name="Morin E."/>
            <person name="Salamov A."/>
            <person name="Lipzen A."/>
            <person name="Mereny Z."/>
            <person name="Hegedus B."/>
            <person name="Baldrian P."/>
            <person name="Stursova M."/>
            <person name="Weitz H."/>
            <person name="Taylor A."/>
            <person name="Grigoriev I.V."/>
            <person name="Nagy L.G."/>
            <person name="Martin F."/>
            <person name="Kauserud H."/>
        </authorList>
    </citation>
    <scope>NUCLEOTIDE SEQUENCE</scope>
    <source>
        <strain evidence="1">CBHHK002</strain>
    </source>
</reference>
<dbReference type="AlphaFoldDB" id="A0AAD7ELP7"/>